<name>A0A0G9JR32_9BACT</name>
<dbReference type="RefSeq" id="WP_046997311.1">
    <property type="nucleotide sequence ID" value="NZ_JAIQ01000165.1"/>
</dbReference>
<dbReference type="AlphaFoldDB" id="A0A0G9JR32"/>
<gene>
    <name evidence="1" type="ORF">AA20_11435</name>
</gene>
<accession>A0A0G9JR32</accession>
<proteinExistence type="predicted"/>
<dbReference type="Proteomes" id="UP000035514">
    <property type="component" value="Unassembled WGS sequence"/>
</dbReference>
<evidence type="ECO:0000313" key="1">
    <source>
        <dbReference type="EMBL" id="KLD96701.1"/>
    </source>
</evidence>
<comment type="caution">
    <text evidence="1">The sequence shown here is derived from an EMBL/GenBank/DDBJ whole genome shotgun (WGS) entry which is preliminary data.</text>
</comment>
<organism evidence="1 2">
    <name type="scientific">Aliarcobacter butzleri L348</name>
    <dbReference type="NCBI Taxonomy" id="1447256"/>
    <lineage>
        <taxon>Bacteria</taxon>
        <taxon>Pseudomonadati</taxon>
        <taxon>Campylobacterota</taxon>
        <taxon>Epsilonproteobacteria</taxon>
        <taxon>Campylobacterales</taxon>
        <taxon>Arcobacteraceae</taxon>
        <taxon>Aliarcobacter</taxon>
    </lineage>
</organism>
<protein>
    <submittedName>
        <fullName evidence="1">Uncharacterized protein</fullName>
    </submittedName>
</protein>
<evidence type="ECO:0000313" key="2">
    <source>
        <dbReference type="Proteomes" id="UP000035514"/>
    </source>
</evidence>
<reference evidence="1 2" key="1">
    <citation type="submission" date="2014-01" db="EMBL/GenBank/DDBJ databases">
        <title>Development of a Comparative Genomic Fingerprinting Assay for High Resolution Genotyping of Arcobacter butzleri.</title>
        <authorList>
            <person name="Webb A.L."/>
            <person name="Inglis G.D."/>
            <person name="Kruczkiewicz P."/>
            <person name="Selinger L.B."/>
            <person name="Taboada E.N."/>
        </authorList>
    </citation>
    <scope>NUCLEOTIDE SEQUENCE [LARGE SCALE GENOMIC DNA]</scope>
    <source>
        <strain evidence="1 2">L348</strain>
    </source>
</reference>
<dbReference type="EMBL" id="JAIQ01000165">
    <property type="protein sequence ID" value="KLD96701.1"/>
    <property type="molecule type" value="Genomic_DNA"/>
</dbReference>
<sequence length="136" mass="16032">MTFSEFKRLVELYTQDSQAKMPVKFEEWQTLIQRSIINLSNKITIDEFVIDVETPSDVLRYLVFNDNEKVSIKKPEKIEDEKAEININDQLVLAVIFDIAEVLTRDLNIKQKLILEEEDVMNNYVWNKFTSKEASK</sequence>
<dbReference type="PATRIC" id="fig|1447256.3.peg.2242"/>